<accession>A0A2S4MG22</accession>
<proteinExistence type="predicted"/>
<protein>
    <submittedName>
        <fullName evidence="1">Uncharacterized protein</fullName>
    </submittedName>
</protein>
<dbReference type="RefSeq" id="WP_103703811.1">
    <property type="nucleotide sequence ID" value="NZ_PQGA01000003.1"/>
</dbReference>
<dbReference type="EMBL" id="PQGA01000003">
    <property type="protein sequence ID" value="POR53579.1"/>
    <property type="molecule type" value="Genomic_DNA"/>
</dbReference>
<dbReference type="Proteomes" id="UP000237381">
    <property type="component" value="Unassembled WGS sequence"/>
</dbReference>
<gene>
    <name evidence="1" type="ORF">B0G62_103151</name>
</gene>
<dbReference type="AlphaFoldDB" id="A0A2S4MG22"/>
<evidence type="ECO:0000313" key="1">
    <source>
        <dbReference type="EMBL" id="POR53579.1"/>
    </source>
</evidence>
<dbReference type="OrthoDB" id="8994871at2"/>
<sequence>MKNTQHDAVRPYFSEFPLLVLARPTDDGQFDVSGHMAVDGRTIGGYANPVTAWIDATQFAKAGRSGYRPEWAGRFNRKLFYNADTQCLMVDVRTCWPVHERRIILQPDLSLATITKPVRLHVPHGAELPASFEVDAAASRWLDDVHERAGLFAWRETVRATRSWEVSRVESAVKRALGTIEVTACDASLCDELALFDPESERWHFVPAADFLKK</sequence>
<comment type="caution">
    <text evidence="1">The sequence shown here is derived from an EMBL/GenBank/DDBJ whole genome shotgun (WGS) entry which is preliminary data.</text>
</comment>
<keyword evidence="2" id="KW-1185">Reference proteome</keyword>
<name>A0A2S4MG22_9BURK</name>
<evidence type="ECO:0000313" key="2">
    <source>
        <dbReference type="Proteomes" id="UP000237381"/>
    </source>
</evidence>
<reference evidence="1 2" key="1">
    <citation type="submission" date="2018-01" db="EMBL/GenBank/DDBJ databases">
        <title>Genomic Encyclopedia of Type Strains, Phase III (KMG-III): the genomes of soil and plant-associated and newly described type strains.</title>
        <authorList>
            <person name="Whitman W."/>
        </authorList>
    </citation>
    <scope>NUCLEOTIDE SEQUENCE [LARGE SCALE GENOMIC DNA]</scope>
    <source>
        <strain evidence="1 2">JCM 18070</strain>
    </source>
</reference>
<organism evidence="1 2">
    <name type="scientific">Paraburkholderia eburnea</name>
    <dbReference type="NCBI Taxonomy" id="1189126"/>
    <lineage>
        <taxon>Bacteria</taxon>
        <taxon>Pseudomonadati</taxon>
        <taxon>Pseudomonadota</taxon>
        <taxon>Betaproteobacteria</taxon>
        <taxon>Burkholderiales</taxon>
        <taxon>Burkholderiaceae</taxon>
        <taxon>Paraburkholderia</taxon>
    </lineage>
</organism>